<name>A0A107B0U1_9BURK</name>
<reference evidence="2 3" key="1">
    <citation type="submission" date="2015-11" db="EMBL/GenBank/DDBJ databases">
        <title>Expanding the genomic diversity of Burkholderia species for the development of highly accurate diagnostics.</title>
        <authorList>
            <person name="Sahl J."/>
            <person name="Keim P."/>
            <person name="Wagner D."/>
        </authorList>
    </citation>
    <scope>NUCLEOTIDE SEQUENCE [LARGE SCALE GENOMIC DNA]</scope>
    <source>
        <strain evidence="2 3">MSMB1960WGS</strain>
    </source>
</reference>
<proteinExistence type="predicted"/>
<dbReference type="InterPro" id="IPR021769">
    <property type="entry name" value="DUF3331"/>
</dbReference>
<dbReference type="Pfam" id="PF11811">
    <property type="entry name" value="DUF3331"/>
    <property type="match status" value="1"/>
</dbReference>
<evidence type="ECO:0000313" key="3">
    <source>
        <dbReference type="Proteomes" id="UP000068603"/>
    </source>
</evidence>
<comment type="caution">
    <text evidence="2">The sequence shown here is derived from an EMBL/GenBank/DDBJ whole genome shotgun (WGS) entry which is preliminary data.</text>
</comment>
<dbReference type="AlphaFoldDB" id="A0A107B0U1"/>
<gene>
    <name evidence="2" type="ORF">WT44_27955</name>
</gene>
<sequence length="142" mass="15936">MNEFSRWARMITLLDASPETGRAMPPSLRDANGAGYRRRNTAPVPSSGSTRRRATVVAAERQTGSAVLLSWSDATRFRYDEQRWISAKSRKRSCCALSGRSIRIGDAVYKPQCRGEKLPANCADMILATEIDSLILRFNRQR</sequence>
<protein>
    <recommendedName>
        <fullName evidence="4">DUF3331 domain-containing protein</fullName>
    </recommendedName>
</protein>
<evidence type="ECO:0000313" key="2">
    <source>
        <dbReference type="EMBL" id="KWA55135.1"/>
    </source>
</evidence>
<dbReference type="Proteomes" id="UP000068603">
    <property type="component" value="Unassembled WGS sequence"/>
</dbReference>
<evidence type="ECO:0000256" key="1">
    <source>
        <dbReference type="SAM" id="MobiDB-lite"/>
    </source>
</evidence>
<organism evidence="2">
    <name type="scientific">Burkholderia stagnalis</name>
    <dbReference type="NCBI Taxonomy" id="1503054"/>
    <lineage>
        <taxon>Bacteria</taxon>
        <taxon>Pseudomonadati</taxon>
        <taxon>Pseudomonadota</taxon>
        <taxon>Betaproteobacteria</taxon>
        <taxon>Burkholderiales</taxon>
        <taxon>Burkholderiaceae</taxon>
        <taxon>Burkholderia</taxon>
        <taxon>Burkholderia cepacia complex</taxon>
    </lineage>
</organism>
<dbReference type="EMBL" id="LPHB01000072">
    <property type="protein sequence ID" value="KWA55135.1"/>
    <property type="molecule type" value="Genomic_DNA"/>
</dbReference>
<accession>A0A107B0U1</accession>
<feature type="region of interest" description="Disordered" evidence="1">
    <location>
        <begin position="18"/>
        <end position="53"/>
    </location>
</feature>
<evidence type="ECO:0008006" key="4">
    <source>
        <dbReference type="Google" id="ProtNLM"/>
    </source>
</evidence>